<dbReference type="FunFam" id="1.10.10.10:FF:000051">
    <property type="entry name" value="Fur family transcriptional regulator"/>
    <property type="match status" value="1"/>
</dbReference>
<evidence type="ECO:0000256" key="2">
    <source>
        <dbReference type="ARBA" id="ARBA00007957"/>
    </source>
</evidence>
<dbReference type="Pfam" id="PF01475">
    <property type="entry name" value="FUR"/>
    <property type="match status" value="1"/>
</dbReference>
<feature type="binding site" evidence="12">
    <location>
        <position position="124"/>
    </location>
    <ligand>
        <name>Fe cation</name>
        <dbReference type="ChEBI" id="CHEBI:24875"/>
    </ligand>
</feature>
<evidence type="ECO:0000256" key="11">
    <source>
        <dbReference type="ARBA" id="ARBA00023163"/>
    </source>
</evidence>
<organism evidence="14 15">
    <name type="scientific">Parvibaculum sedimenti</name>
    <dbReference type="NCBI Taxonomy" id="2608632"/>
    <lineage>
        <taxon>Bacteria</taxon>
        <taxon>Pseudomonadati</taxon>
        <taxon>Pseudomonadota</taxon>
        <taxon>Alphaproteobacteria</taxon>
        <taxon>Hyphomicrobiales</taxon>
        <taxon>Parvibaculaceae</taxon>
        <taxon>Parvibaculum</taxon>
    </lineage>
</organism>
<keyword evidence="9 13" id="KW-0805">Transcription regulation</keyword>
<comment type="cofactor">
    <cofactor evidence="12">
        <name>Mn(2+)</name>
        <dbReference type="ChEBI" id="CHEBI:29035"/>
    </cofactor>
    <cofactor evidence="12">
        <name>Fe(2+)</name>
        <dbReference type="ChEBI" id="CHEBI:29033"/>
    </cofactor>
    <text evidence="12">Binds 1 Mn(2+) or Fe(2+) ion per subunit.</text>
</comment>
<evidence type="ECO:0000256" key="7">
    <source>
        <dbReference type="ARBA" id="ARBA00022723"/>
    </source>
</evidence>
<dbReference type="GO" id="GO:0045892">
    <property type="term" value="P:negative regulation of DNA-templated transcription"/>
    <property type="evidence" value="ECO:0007669"/>
    <property type="project" value="TreeGrafter"/>
</dbReference>
<dbReference type="EMBL" id="WESC01000001">
    <property type="protein sequence ID" value="KAB7742901.1"/>
    <property type="molecule type" value="Genomic_DNA"/>
</dbReference>
<dbReference type="CDD" id="cd07153">
    <property type="entry name" value="Fur_like"/>
    <property type="match status" value="1"/>
</dbReference>
<keyword evidence="7 12" id="KW-0479">Metal-binding</keyword>
<keyword evidence="5 13" id="KW-0963">Cytoplasm</keyword>
<keyword evidence="12 13" id="KW-0408">Iron</keyword>
<feature type="binding site" evidence="12">
    <location>
        <position position="141"/>
    </location>
    <ligand>
        <name>Fe cation</name>
        <dbReference type="ChEBI" id="CHEBI:24875"/>
    </ligand>
</feature>
<dbReference type="InterPro" id="IPR036388">
    <property type="entry name" value="WH-like_DNA-bd_sf"/>
</dbReference>
<dbReference type="PANTHER" id="PTHR33202">
    <property type="entry name" value="ZINC UPTAKE REGULATION PROTEIN"/>
    <property type="match status" value="1"/>
</dbReference>
<comment type="caution">
    <text evidence="14">The sequence shown here is derived from an EMBL/GenBank/DDBJ whole genome shotgun (WGS) entry which is preliminary data.</text>
</comment>
<keyword evidence="8 13" id="KW-0862">Zinc</keyword>
<evidence type="ECO:0000256" key="3">
    <source>
        <dbReference type="ARBA" id="ARBA00011738"/>
    </source>
</evidence>
<dbReference type="GO" id="GO:0008270">
    <property type="term" value="F:zinc ion binding"/>
    <property type="evidence" value="ECO:0007669"/>
    <property type="project" value="TreeGrafter"/>
</dbReference>
<keyword evidence="15" id="KW-1185">Reference proteome</keyword>
<dbReference type="InterPro" id="IPR036390">
    <property type="entry name" value="WH_DNA-bd_sf"/>
</dbReference>
<gene>
    <name evidence="13" type="primary">fur</name>
    <name evidence="14" type="ORF">F2P47_00205</name>
</gene>
<sequence>MTTNPSANGHTETDANDADRIENLCVEKGMRMTEQRRVIARVLSSAHDHPDVEEVYHRASKIDNKISIATVYRTVRLFEEAGILERHDFRDGRSRYEQVPDEHHDHLIDLSTGKVIEFHSDDIERLQHIIARELGFDLVDHRLELYGVPLGRDKKAADSRKKE</sequence>
<dbReference type="InterPro" id="IPR043135">
    <property type="entry name" value="Fur_C"/>
</dbReference>
<feature type="binding site" evidence="12">
    <location>
        <position position="103"/>
    </location>
    <ligand>
        <name>Fe cation</name>
        <dbReference type="ChEBI" id="CHEBI:24875"/>
    </ligand>
</feature>
<dbReference type="GO" id="GO:0005829">
    <property type="term" value="C:cytosol"/>
    <property type="evidence" value="ECO:0007669"/>
    <property type="project" value="TreeGrafter"/>
</dbReference>
<evidence type="ECO:0000256" key="6">
    <source>
        <dbReference type="ARBA" id="ARBA00022491"/>
    </source>
</evidence>
<dbReference type="Proteomes" id="UP000468901">
    <property type="component" value="Unassembled WGS sequence"/>
</dbReference>
<reference evidence="14 15" key="1">
    <citation type="submission" date="2019-09" db="EMBL/GenBank/DDBJ databases">
        <title>Parvibaculum sedimenti sp. nov., isolated from sediment.</title>
        <authorList>
            <person name="Wang Y."/>
        </authorList>
    </citation>
    <scope>NUCLEOTIDE SEQUENCE [LARGE SCALE GENOMIC DNA]</scope>
    <source>
        <strain evidence="14 15">HXT-9</strain>
    </source>
</reference>
<feature type="binding site" evidence="12">
    <location>
        <position position="105"/>
    </location>
    <ligand>
        <name>Fe cation</name>
        <dbReference type="ChEBI" id="CHEBI:24875"/>
    </ligand>
</feature>
<dbReference type="AlphaFoldDB" id="A0A6N6VMX0"/>
<evidence type="ECO:0000313" key="15">
    <source>
        <dbReference type="Proteomes" id="UP000468901"/>
    </source>
</evidence>
<dbReference type="InterPro" id="IPR002481">
    <property type="entry name" value="FUR"/>
</dbReference>
<keyword evidence="11 13" id="KW-0804">Transcription</keyword>
<dbReference type="GO" id="GO:0000976">
    <property type="term" value="F:transcription cis-regulatory region binding"/>
    <property type="evidence" value="ECO:0007669"/>
    <property type="project" value="TreeGrafter"/>
</dbReference>
<dbReference type="GO" id="GO:0003700">
    <property type="term" value="F:DNA-binding transcription factor activity"/>
    <property type="evidence" value="ECO:0007669"/>
    <property type="project" value="UniProtKB-UniRule"/>
</dbReference>
<dbReference type="Gene3D" id="1.10.10.10">
    <property type="entry name" value="Winged helix-like DNA-binding domain superfamily/Winged helix DNA-binding domain"/>
    <property type="match status" value="1"/>
</dbReference>
<comment type="subcellular location">
    <subcellularLocation>
        <location evidence="1 13">Cytoplasm</location>
    </subcellularLocation>
</comment>
<comment type="subunit">
    <text evidence="3 13">Homodimer.</text>
</comment>
<evidence type="ECO:0000256" key="4">
    <source>
        <dbReference type="ARBA" id="ARBA00020910"/>
    </source>
</evidence>
<dbReference type="RefSeq" id="WP_152214149.1">
    <property type="nucleotide sequence ID" value="NZ_JBAQYD010000245.1"/>
</dbReference>
<accession>A0A6N6VMX0</accession>
<evidence type="ECO:0000256" key="10">
    <source>
        <dbReference type="ARBA" id="ARBA00023125"/>
    </source>
</evidence>
<proteinExistence type="inferred from homology"/>
<evidence type="ECO:0000256" key="13">
    <source>
        <dbReference type="RuleBase" id="RU364037"/>
    </source>
</evidence>
<name>A0A6N6VMX0_9HYPH</name>
<dbReference type="GO" id="GO:1900376">
    <property type="term" value="P:regulation of secondary metabolite biosynthetic process"/>
    <property type="evidence" value="ECO:0007669"/>
    <property type="project" value="TreeGrafter"/>
</dbReference>
<evidence type="ECO:0000256" key="8">
    <source>
        <dbReference type="ARBA" id="ARBA00022833"/>
    </source>
</evidence>
<dbReference type="PANTHER" id="PTHR33202:SF2">
    <property type="entry name" value="FERRIC UPTAKE REGULATION PROTEIN"/>
    <property type="match status" value="1"/>
</dbReference>
<evidence type="ECO:0000313" key="14">
    <source>
        <dbReference type="EMBL" id="KAB7742901.1"/>
    </source>
</evidence>
<evidence type="ECO:0000256" key="12">
    <source>
        <dbReference type="PIRSR" id="PIRSR602481-2"/>
    </source>
</evidence>
<keyword evidence="6 13" id="KW-0678">Repressor</keyword>
<dbReference type="Gene3D" id="3.30.1490.190">
    <property type="match status" value="1"/>
</dbReference>
<evidence type="ECO:0000256" key="5">
    <source>
        <dbReference type="ARBA" id="ARBA00022490"/>
    </source>
</evidence>
<protein>
    <recommendedName>
        <fullName evidence="4 13">Ferric uptake regulation protein</fullName>
    </recommendedName>
</protein>
<keyword evidence="10 13" id="KW-0238">DNA-binding</keyword>
<comment type="similarity">
    <text evidence="2 13">Belongs to the Fur family.</text>
</comment>
<evidence type="ECO:0000256" key="9">
    <source>
        <dbReference type="ARBA" id="ARBA00023015"/>
    </source>
</evidence>
<dbReference type="SUPFAM" id="SSF46785">
    <property type="entry name" value="Winged helix' DNA-binding domain"/>
    <property type="match status" value="1"/>
</dbReference>
<evidence type="ECO:0000256" key="1">
    <source>
        <dbReference type="ARBA" id="ARBA00004496"/>
    </source>
</evidence>